<dbReference type="Pfam" id="PF04923">
    <property type="entry name" value="Ninjurin"/>
    <property type="match status" value="1"/>
</dbReference>
<keyword evidence="3 8" id="KW-0812">Transmembrane</keyword>
<dbReference type="OrthoDB" id="6114058at2759"/>
<dbReference type="InterPro" id="IPR007007">
    <property type="entry name" value="Ninjurin"/>
</dbReference>
<evidence type="ECO:0000256" key="2">
    <source>
        <dbReference type="ARBA" id="ARBA00008141"/>
    </source>
</evidence>
<feature type="transmembrane region" description="Helical" evidence="8">
    <location>
        <begin position="160"/>
        <end position="185"/>
    </location>
</feature>
<keyword evidence="5 8" id="KW-1133">Transmembrane helix</keyword>
<protein>
    <submittedName>
        <fullName evidence="9">Ninjurin</fullName>
    </submittedName>
</protein>
<name>A0A5E4NRD1_9HEMI</name>
<accession>A0A5E4NRD1</accession>
<dbReference type="EMBL" id="CABPRJ010002400">
    <property type="protein sequence ID" value="VVC45374.1"/>
    <property type="molecule type" value="Genomic_DNA"/>
</dbReference>
<dbReference type="GO" id="GO:0042246">
    <property type="term" value="P:tissue regeneration"/>
    <property type="evidence" value="ECO:0007669"/>
    <property type="project" value="InterPro"/>
</dbReference>
<evidence type="ECO:0000256" key="3">
    <source>
        <dbReference type="ARBA" id="ARBA00022692"/>
    </source>
</evidence>
<evidence type="ECO:0000256" key="5">
    <source>
        <dbReference type="ARBA" id="ARBA00022989"/>
    </source>
</evidence>
<dbReference type="PANTHER" id="PTHR12316:SF17">
    <property type="entry name" value="NINJURIN C, ISOFORM D"/>
    <property type="match status" value="1"/>
</dbReference>
<proteinExistence type="inferred from homology"/>
<keyword evidence="4" id="KW-0130">Cell adhesion</keyword>
<evidence type="ECO:0000256" key="7">
    <source>
        <dbReference type="SAM" id="MobiDB-lite"/>
    </source>
</evidence>
<dbReference type="PANTHER" id="PTHR12316">
    <property type="entry name" value="NINJURIN-RELATED"/>
    <property type="match status" value="1"/>
</dbReference>
<comment type="similarity">
    <text evidence="2">Belongs to the ninjurin family.</text>
</comment>
<evidence type="ECO:0000256" key="1">
    <source>
        <dbReference type="ARBA" id="ARBA00004141"/>
    </source>
</evidence>
<reference evidence="9 10" key="1">
    <citation type="submission" date="2019-08" db="EMBL/GenBank/DDBJ databases">
        <authorList>
            <person name="Alioto T."/>
            <person name="Alioto T."/>
            <person name="Gomez Garrido J."/>
        </authorList>
    </citation>
    <scope>NUCLEOTIDE SEQUENCE [LARGE SCALE GENOMIC DNA]</scope>
</reference>
<dbReference type="GO" id="GO:0007155">
    <property type="term" value="P:cell adhesion"/>
    <property type="evidence" value="ECO:0007669"/>
    <property type="project" value="UniProtKB-KW"/>
</dbReference>
<organism evidence="9 10">
    <name type="scientific">Cinara cedri</name>
    <dbReference type="NCBI Taxonomy" id="506608"/>
    <lineage>
        <taxon>Eukaryota</taxon>
        <taxon>Metazoa</taxon>
        <taxon>Ecdysozoa</taxon>
        <taxon>Arthropoda</taxon>
        <taxon>Hexapoda</taxon>
        <taxon>Insecta</taxon>
        <taxon>Pterygota</taxon>
        <taxon>Neoptera</taxon>
        <taxon>Paraneoptera</taxon>
        <taxon>Hemiptera</taxon>
        <taxon>Sternorrhyncha</taxon>
        <taxon>Aphidomorpha</taxon>
        <taxon>Aphidoidea</taxon>
        <taxon>Aphididae</taxon>
        <taxon>Lachninae</taxon>
        <taxon>Cinara</taxon>
    </lineage>
</organism>
<keyword evidence="6 8" id="KW-0472">Membrane</keyword>
<dbReference type="Proteomes" id="UP000325440">
    <property type="component" value="Unassembled WGS sequence"/>
</dbReference>
<feature type="compositionally biased region" description="Polar residues" evidence="7">
    <location>
        <begin position="1"/>
        <end position="16"/>
    </location>
</feature>
<dbReference type="AlphaFoldDB" id="A0A5E4NRD1"/>
<evidence type="ECO:0000256" key="6">
    <source>
        <dbReference type="ARBA" id="ARBA00023136"/>
    </source>
</evidence>
<evidence type="ECO:0000256" key="8">
    <source>
        <dbReference type="SAM" id="Phobius"/>
    </source>
</evidence>
<evidence type="ECO:0000313" key="9">
    <source>
        <dbReference type="EMBL" id="VVC45374.1"/>
    </source>
</evidence>
<evidence type="ECO:0000313" key="10">
    <source>
        <dbReference type="Proteomes" id="UP000325440"/>
    </source>
</evidence>
<keyword evidence="10" id="KW-1185">Reference proteome</keyword>
<dbReference type="GO" id="GO:0016020">
    <property type="term" value="C:membrane"/>
    <property type="evidence" value="ECO:0007669"/>
    <property type="project" value="UniProtKB-SubCell"/>
</dbReference>
<feature type="region of interest" description="Disordered" evidence="7">
    <location>
        <begin position="1"/>
        <end position="105"/>
    </location>
</feature>
<evidence type="ECO:0000256" key="4">
    <source>
        <dbReference type="ARBA" id="ARBA00022889"/>
    </source>
</evidence>
<sequence length="255" mass="27505">MPSGAPSYSCQLQSVGRKNDERILDRTGVYGDAVRPKSKPATETTDGGSRRGEMDGVSAKRGAERNGGVHGPGANGAERAAENGPDNRARLEDDGRGLLPSPVADTTDEMIIEEEEEDIPNAFNLYRNKKLISHGMMDVALFSANANQLRYVLESSNGDVIRIICITLLLISIFLQILVGIGLLLSARYNVTNCDQRRMAFKFGNYVIVGIFLITVVNIFITSFGGPSAIPPAAIAASPLTEFRMLNDTDTAIIT</sequence>
<feature type="transmembrane region" description="Helical" evidence="8">
    <location>
        <begin position="206"/>
        <end position="224"/>
    </location>
</feature>
<comment type="subcellular location">
    <subcellularLocation>
        <location evidence="1">Membrane</location>
        <topology evidence="1">Multi-pass membrane protein</topology>
    </subcellularLocation>
</comment>
<gene>
    <name evidence="9" type="ORF">CINCED_3A014623</name>
</gene>
<feature type="compositionally biased region" description="Basic and acidic residues" evidence="7">
    <location>
        <begin position="79"/>
        <end position="96"/>
    </location>
</feature>